<accession>A0AAU3HNY9</accession>
<dbReference type="PANTHER" id="PTHR48079:SF6">
    <property type="entry name" value="NAD(P)-BINDING DOMAIN-CONTAINING PROTEIN-RELATED"/>
    <property type="match status" value="1"/>
</dbReference>
<evidence type="ECO:0000313" key="3">
    <source>
        <dbReference type="EMBL" id="WTZ07210.1"/>
    </source>
</evidence>
<evidence type="ECO:0000259" key="2">
    <source>
        <dbReference type="Pfam" id="PF07993"/>
    </source>
</evidence>
<evidence type="ECO:0000256" key="1">
    <source>
        <dbReference type="SAM" id="MobiDB-lite"/>
    </source>
</evidence>
<proteinExistence type="predicted"/>
<name>A0AAU3HNY9_9ACTN</name>
<dbReference type="GO" id="GO:0005737">
    <property type="term" value="C:cytoplasm"/>
    <property type="evidence" value="ECO:0007669"/>
    <property type="project" value="TreeGrafter"/>
</dbReference>
<gene>
    <name evidence="3" type="ORF">OG699_03890</name>
</gene>
<feature type="domain" description="Thioester reductase (TE)" evidence="2">
    <location>
        <begin position="20"/>
        <end position="242"/>
    </location>
</feature>
<dbReference type="GO" id="GO:0004029">
    <property type="term" value="F:aldehyde dehydrogenase (NAD+) activity"/>
    <property type="evidence" value="ECO:0007669"/>
    <property type="project" value="TreeGrafter"/>
</dbReference>
<dbReference type="InterPro" id="IPR051783">
    <property type="entry name" value="NAD(P)-dependent_oxidoreduct"/>
</dbReference>
<dbReference type="SUPFAM" id="SSF51735">
    <property type="entry name" value="NAD(P)-binding Rossmann-fold domains"/>
    <property type="match status" value="1"/>
</dbReference>
<dbReference type="InterPro" id="IPR013120">
    <property type="entry name" value="FAR_NAD-bd"/>
</dbReference>
<dbReference type="PANTHER" id="PTHR48079">
    <property type="entry name" value="PROTEIN YEEZ"/>
    <property type="match status" value="1"/>
</dbReference>
<sequence>MATDPAVPDPAVSDPMTVLLTGASGFVGAEVTARLTAAGHTVLAVLHRNGDLVRNNGRKLTAGPGTLTRMTGDITRPGLGLSGDDRRLAATADRIVHCAAVTDFGLPPGRYERVNVEGTRHVLGVALAGGVPLVHVSTAYVCGERDGTAYEDELDLGRRPGNDYEKSKLAAETLVRKAAADGLPVAVVRPSIVTGAARTGRVRDLKTIYPVLRVLTRGLVRTVPGRLDAVLDLVPVDRVADLVTEAATRFQDAEGRTLHAVGHELTLRDMSDVLAEYPSLHVPRFVPPSAFSAAALPGRERPYYDRVVSLYAPYFRRRVQFDATHAEAFGHRPPATGAHAYLRRLLDHCLATGYLGPPPRKEPAAARPDGSTHR</sequence>
<dbReference type="AlphaFoldDB" id="A0AAU3HNY9"/>
<dbReference type="Pfam" id="PF07993">
    <property type="entry name" value="NAD_binding_4"/>
    <property type="match status" value="1"/>
</dbReference>
<protein>
    <submittedName>
        <fullName evidence="3">SDR family oxidoreductase</fullName>
    </submittedName>
</protein>
<feature type="region of interest" description="Disordered" evidence="1">
    <location>
        <begin position="354"/>
        <end position="374"/>
    </location>
</feature>
<organism evidence="3">
    <name type="scientific">Streptomyces sp. NBC_01393</name>
    <dbReference type="NCBI Taxonomy" id="2903851"/>
    <lineage>
        <taxon>Bacteria</taxon>
        <taxon>Bacillati</taxon>
        <taxon>Actinomycetota</taxon>
        <taxon>Actinomycetes</taxon>
        <taxon>Kitasatosporales</taxon>
        <taxon>Streptomycetaceae</taxon>
        <taxon>Streptomyces</taxon>
    </lineage>
</organism>
<feature type="compositionally biased region" description="Basic and acidic residues" evidence="1">
    <location>
        <begin position="359"/>
        <end position="374"/>
    </location>
</feature>
<dbReference type="EMBL" id="CP109546">
    <property type="protein sequence ID" value="WTZ07210.1"/>
    <property type="molecule type" value="Genomic_DNA"/>
</dbReference>
<reference evidence="3" key="1">
    <citation type="submission" date="2022-10" db="EMBL/GenBank/DDBJ databases">
        <title>The complete genomes of actinobacterial strains from the NBC collection.</title>
        <authorList>
            <person name="Joergensen T.S."/>
            <person name="Alvarez Arevalo M."/>
            <person name="Sterndorff E.B."/>
            <person name="Faurdal D."/>
            <person name="Vuksanovic O."/>
            <person name="Mourched A.-S."/>
            <person name="Charusanti P."/>
            <person name="Shaw S."/>
            <person name="Blin K."/>
            <person name="Weber T."/>
        </authorList>
    </citation>
    <scope>NUCLEOTIDE SEQUENCE</scope>
    <source>
        <strain evidence="3">NBC_01393</strain>
    </source>
</reference>
<dbReference type="Gene3D" id="3.40.50.720">
    <property type="entry name" value="NAD(P)-binding Rossmann-like Domain"/>
    <property type="match status" value="1"/>
</dbReference>
<dbReference type="InterPro" id="IPR036291">
    <property type="entry name" value="NAD(P)-bd_dom_sf"/>
</dbReference>